<gene>
    <name evidence="10" type="ORF">EI427_23210</name>
</gene>
<dbReference type="InterPro" id="IPR039426">
    <property type="entry name" value="TonB-dep_rcpt-like"/>
</dbReference>
<dbReference type="InterPro" id="IPR036942">
    <property type="entry name" value="Beta-barrel_TonB_sf"/>
</dbReference>
<evidence type="ECO:0000313" key="10">
    <source>
        <dbReference type="EMBL" id="AZQ65128.1"/>
    </source>
</evidence>
<keyword evidence="3 7" id="KW-1134">Transmembrane beta strand</keyword>
<evidence type="ECO:0000256" key="8">
    <source>
        <dbReference type="SAM" id="SignalP"/>
    </source>
</evidence>
<dbReference type="Gene3D" id="2.60.40.1120">
    <property type="entry name" value="Carboxypeptidase-like, regulatory domain"/>
    <property type="match status" value="1"/>
</dbReference>
<comment type="similarity">
    <text evidence="7">Belongs to the TonB-dependent receptor family.</text>
</comment>
<dbReference type="Pfam" id="PF13715">
    <property type="entry name" value="CarbopepD_reg_2"/>
    <property type="match status" value="1"/>
</dbReference>
<dbReference type="Pfam" id="PF07715">
    <property type="entry name" value="Plug"/>
    <property type="match status" value="1"/>
</dbReference>
<dbReference type="InterPro" id="IPR008969">
    <property type="entry name" value="CarboxyPept-like_regulatory"/>
</dbReference>
<keyword evidence="4 7" id="KW-0812">Transmembrane</keyword>
<dbReference type="InterPro" id="IPR037066">
    <property type="entry name" value="Plug_dom_sf"/>
</dbReference>
<keyword evidence="10" id="KW-0675">Receptor</keyword>
<evidence type="ECO:0000256" key="6">
    <source>
        <dbReference type="ARBA" id="ARBA00023237"/>
    </source>
</evidence>
<name>A0A3S9PA97_9BACT</name>
<keyword evidence="6 7" id="KW-0998">Cell outer membrane</keyword>
<keyword evidence="11" id="KW-1185">Reference proteome</keyword>
<evidence type="ECO:0000313" key="11">
    <source>
        <dbReference type="Proteomes" id="UP000267268"/>
    </source>
</evidence>
<feature type="chain" id="PRO_5019101403" evidence="8">
    <location>
        <begin position="26"/>
        <end position="1049"/>
    </location>
</feature>
<dbReference type="Gene3D" id="2.40.170.20">
    <property type="entry name" value="TonB-dependent receptor, beta-barrel domain"/>
    <property type="match status" value="1"/>
</dbReference>
<dbReference type="InterPro" id="IPR023997">
    <property type="entry name" value="TonB-dep_OMP_SusC/RagA_CS"/>
</dbReference>
<dbReference type="EMBL" id="CP034563">
    <property type="protein sequence ID" value="AZQ65128.1"/>
    <property type="molecule type" value="Genomic_DNA"/>
</dbReference>
<evidence type="ECO:0000256" key="4">
    <source>
        <dbReference type="ARBA" id="ARBA00022692"/>
    </source>
</evidence>
<proteinExistence type="inferred from homology"/>
<accession>A0A3S9PA97</accession>
<evidence type="ECO:0000256" key="5">
    <source>
        <dbReference type="ARBA" id="ARBA00023136"/>
    </source>
</evidence>
<dbReference type="KEGG" id="fll:EI427_23210"/>
<dbReference type="InterPro" id="IPR023996">
    <property type="entry name" value="TonB-dep_OMP_SusC/RagA"/>
</dbReference>
<organism evidence="10 11">
    <name type="scientific">Flammeovirga pectinis</name>
    <dbReference type="NCBI Taxonomy" id="2494373"/>
    <lineage>
        <taxon>Bacteria</taxon>
        <taxon>Pseudomonadati</taxon>
        <taxon>Bacteroidota</taxon>
        <taxon>Cytophagia</taxon>
        <taxon>Cytophagales</taxon>
        <taxon>Flammeovirgaceae</taxon>
        <taxon>Flammeovirga</taxon>
    </lineage>
</organism>
<dbReference type="Gene3D" id="2.170.130.10">
    <property type="entry name" value="TonB-dependent receptor, plug domain"/>
    <property type="match status" value="1"/>
</dbReference>
<evidence type="ECO:0000256" key="2">
    <source>
        <dbReference type="ARBA" id="ARBA00022448"/>
    </source>
</evidence>
<keyword evidence="5 7" id="KW-0472">Membrane</keyword>
<dbReference type="GO" id="GO:0009279">
    <property type="term" value="C:cell outer membrane"/>
    <property type="evidence" value="ECO:0007669"/>
    <property type="project" value="UniProtKB-SubCell"/>
</dbReference>
<dbReference type="FunFam" id="2.170.130.10:FF:000008">
    <property type="entry name" value="SusC/RagA family TonB-linked outer membrane protein"/>
    <property type="match status" value="1"/>
</dbReference>
<reference evidence="10 11" key="1">
    <citation type="submission" date="2018-12" db="EMBL/GenBank/DDBJ databases">
        <title>Flammeovirga pectinis sp. nov., isolated from the gut of the Korean scallop, Patinopecten yessoensis.</title>
        <authorList>
            <person name="Bae J.-W."/>
            <person name="Jeong Y.-S."/>
            <person name="Kang W."/>
        </authorList>
    </citation>
    <scope>NUCLEOTIDE SEQUENCE [LARGE SCALE GENOMIC DNA]</scope>
    <source>
        <strain evidence="10 11">L12M1</strain>
    </source>
</reference>
<feature type="signal peptide" evidence="8">
    <location>
        <begin position="1"/>
        <end position="25"/>
    </location>
</feature>
<dbReference type="InterPro" id="IPR012910">
    <property type="entry name" value="Plug_dom"/>
</dbReference>
<comment type="subcellular location">
    <subcellularLocation>
        <location evidence="1 7">Cell outer membrane</location>
        <topology evidence="1 7">Multi-pass membrane protein</topology>
    </subcellularLocation>
</comment>
<keyword evidence="8" id="KW-0732">Signal</keyword>
<dbReference type="SUPFAM" id="SSF56935">
    <property type="entry name" value="Porins"/>
    <property type="match status" value="1"/>
</dbReference>
<evidence type="ECO:0000256" key="1">
    <source>
        <dbReference type="ARBA" id="ARBA00004571"/>
    </source>
</evidence>
<keyword evidence="2 7" id="KW-0813">Transport</keyword>
<dbReference type="NCBIfam" id="TIGR04056">
    <property type="entry name" value="OMP_RagA_SusC"/>
    <property type="match status" value="1"/>
</dbReference>
<dbReference type="OrthoDB" id="9768177at2"/>
<dbReference type="Proteomes" id="UP000267268">
    <property type="component" value="Chromosome 2"/>
</dbReference>
<sequence length="1049" mass="115681">MRTKPIQLIQFLVASILFMGTLLCAQDVSAQGKTISGNVTDITDGMPLPGVNVSIEGTSTGTITDFDGKFSLQVGPNDKKLIFSFIGYVQKIEAIGTKTTINISLDEDVEQLEEVVVVGYGVQKKSVVTGAIASVKSEEITETPVGNAAQSLQGRTPGVLVTNVSGQPGAGVDIRIRGTGSNGNNTPLFVVDGMQMDDINFLNPNDIESMEVLKDAASSAIYGSRGANGVVMITTKKGKSGKSTVTYDGYYGVQNAWRESPLLNAQQYMTLHNQGAVNAGGRPIYSDEQIANPANDTNWQNEIFQSAPIQSHSISSSGGTESSNYLASFGYFGQDGIIAPEKSQFERYTFRLNTSHKVSESVKVGVNATFVREERSGIEENQQFGGSIQNALLHDPLTPVYDYTRDNEYDAYPVKPAYNPNHVNPITGNQGSYYGISDRQLREIVNPVAKIHNTYEDNITNKFIGNAFVEVKPVRLKGLTVKTDFGVDVGSWANRGYSPEVYYNSVNQNAASSVNQSMGEYSTWQWENTAMYEFKINDDHKFNVLGGMTMRQSTGTDLWGSRNQLQLPGWDYGYVGNGSDDNSQKSNGGFYDHRLMSFFGRVGYDYKEKYLLSATMRYDGSSNFGPNNQFGFFPSIQAGWVLSNEDFLKYNETVNFLKVRGSWGRVGNENIPPFGYLSAFGSTPSYPLGPNGVPQPGYGLTRMANPDLRWEAAAEFNVGIDVGFFNDMLQANVDIYSRERQDLLGNKPVPDYTGQEDPITNLGTVRNQGIELALTYQNNEGEFKYSVTGNVAYNDNKVTEVNNSDGFIFGDGLHNTVGNMAMATGHSLPFFYGFKTDGILQTEADAQKYNEMYGMNAKPGDIRYMDTNGDGVIDENDRTDIGSPVHSWSYGLTLRAEYKGFDFSMFWQGQAGGQMMNASTRQDLISEQNYNTRYLDSWTPDNGSNTMPRFTHDDTNNNYLWMNDMVHIEDASYLRLKNVQIGYTLPKVISQKAGMQRLRVYVSGNNLLTFTDYSGLDPEMGHGGAMGSGFDMGSYPQARSYLVGLNITF</sequence>
<dbReference type="AlphaFoldDB" id="A0A3S9PA97"/>
<evidence type="ECO:0000259" key="9">
    <source>
        <dbReference type="Pfam" id="PF07715"/>
    </source>
</evidence>
<dbReference type="PROSITE" id="PS52016">
    <property type="entry name" value="TONB_DEPENDENT_REC_3"/>
    <property type="match status" value="1"/>
</dbReference>
<evidence type="ECO:0000256" key="7">
    <source>
        <dbReference type="PROSITE-ProRule" id="PRU01360"/>
    </source>
</evidence>
<evidence type="ECO:0000256" key="3">
    <source>
        <dbReference type="ARBA" id="ARBA00022452"/>
    </source>
</evidence>
<dbReference type="NCBIfam" id="TIGR04057">
    <property type="entry name" value="SusC_RagA_signa"/>
    <property type="match status" value="1"/>
</dbReference>
<dbReference type="SUPFAM" id="SSF49464">
    <property type="entry name" value="Carboxypeptidase regulatory domain-like"/>
    <property type="match status" value="1"/>
</dbReference>
<feature type="domain" description="TonB-dependent receptor plug" evidence="9">
    <location>
        <begin position="127"/>
        <end position="230"/>
    </location>
</feature>
<protein>
    <submittedName>
        <fullName evidence="10">TonB-dependent receptor</fullName>
    </submittedName>
</protein>